<sequence>MDLNEVLSAPLALLITSNVTVFCMNMYVLSTSQNLTESCRTMVTTFALVFEYFMVFGLPAQLLMDEATSTADIIYQECKWYLPSVKPLRSDFLIMIMRSQKKNCIRAANYHIISNQTVLLMLKTAYTFYTFIQNVKM</sequence>
<evidence type="ECO:0000313" key="11">
    <source>
        <dbReference type="EMBL" id="QNH68033.1"/>
    </source>
</evidence>
<reference evidence="11" key="1">
    <citation type="journal article" date="2020" name="Front. Physiol.">
        <title>Identification and Expression Profile of Olfactory Receptor Genes Based on Apriona germari (Hope) Antennal Transcriptome.</title>
        <authorList>
            <person name="Qian J.L."/>
            <person name="Mang D.Z."/>
            <person name="Lv G.C."/>
            <person name="Ye J."/>
            <person name="Li Z.Q."/>
            <person name="Chu B."/>
            <person name="Sun L."/>
            <person name="Liu Y.J."/>
            <person name="Zhang L.W."/>
        </authorList>
    </citation>
    <scope>NUCLEOTIDE SEQUENCE</scope>
    <source>
        <tissue evidence="11">Antenna</tissue>
    </source>
</reference>
<dbReference type="PANTHER" id="PTHR21137">
    <property type="entry name" value="ODORANT RECEPTOR"/>
    <property type="match status" value="1"/>
</dbReference>
<keyword evidence="6 10" id="KW-1133">Transmembrane helix</keyword>
<evidence type="ECO:0000256" key="8">
    <source>
        <dbReference type="ARBA" id="ARBA00023170"/>
    </source>
</evidence>
<accession>A0A7H9SPS9</accession>
<keyword evidence="5" id="KW-0552">Olfaction</keyword>
<dbReference type="AlphaFoldDB" id="A0A7H9SPS9"/>
<evidence type="ECO:0000256" key="2">
    <source>
        <dbReference type="ARBA" id="ARBA00022475"/>
    </source>
</evidence>
<reference evidence="11" key="2">
    <citation type="submission" date="2020-06" db="EMBL/GenBank/DDBJ databases">
        <authorList>
            <person name="Qian J."/>
        </authorList>
    </citation>
    <scope>NUCLEOTIDE SEQUENCE</scope>
    <source>
        <tissue evidence="11">Antenna</tissue>
    </source>
</reference>
<proteinExistence type="evidence at transcript level"/>
<feature type="transmembrane region" description="Helical" evidence="10">
    <location>
        <begin position="6"/>
        <end position="29"/>
    </location>
</feature>
<evidence type="ECO:0000256" key="4">
    <source>
        <dbReference type="ARBA" id="ARBA00022692"/>
    </source>
</evidence>
<feature type="transmembrane region" description="Helical" evidence="10">
    <location>
        <begin position="41"/>
        <end position="64"/>
    </location>
</feature>
<keyword evidence="3" id="KW-0716">Sensory transduction</keyword>
<evidence type="ECO:0000256" key="9">
    <source>
        <dbReference type="ARBA" id="ARBA00023224"/>
    </source>
</evidence>
<organism evidence="11">
    <name type="scientific">Apriona germarii</name>
    <name type="common">Mulberry longhorn beetle</name>
    <name type="synonym">Lamia germarii</name>
    <dbReference type="NCBI Taxonomy" id="157307"/>
    <lineage>
        <taxon>Eukaryota</taxon>
        <taxon>Metazoa</taxon>
        <taxon>Ecdysozoa</taxon>
        <taxon>Arthropoda</taxon>
        <taxon>Hexapoda</taxon>
        <taxon>Insecta</taxon>
        <taxon>Pterygota</taxon>
        <taxon>Neoptera</taxon>
        <taxon>Endopterygota</taxon>
        <taxon>Coleoptera</taxon>
        <taxon>Polyphaga</taxon>
        <taxon>Cucujiformia</taxon>
        <taxon>Chrysomeloidea</taxon>
        <taxon>Cerambycidae</taxon>
        <taxon>Lamiinae</taxon>
        <taxon>Batocerini</taxon>
        <taxon>Apriona</taxon>
    </lineage>
</organism>
<protein>
    <submittedName>
        <fullName evidence="11">Odorant receptor 6</fullName>
    </submittedName>
</protein>
<keyword evidence="8 11" id="KW-0675">Receptor</keyword>
<evidence type="ECO:0000256" key="10">
    <source>
        <dbReference type="SAM" id="Phobius"/>
    </source>
</evidence>
<dbReference type="Pfam" id="PF02949">
    <property type="entry name" value="7tm_6"/>
    <property type="match status" value="1"/>
</dbReference>
<dbReference type="EMBL" id="MT598224">
    <property type="protein sequence ID" value="QNH68033.1"/>
    <property type="molecule type" value="mRNA"/>
</dbReference>
<keyword evidence="2" id="KW-1003">Cell membrane</keyword>
<name>A0A7H9SPS9_APRGE</name>
<dbReference type="GO" id="GO:0007165">
    <property type="term" value="P:signal transduction"/>
    <property type="evidence" value="ECO:0007669"/>
    <property type="project" value="UniProtKB-KW"/>
</dbReference>
<evidence type="ECO:0000256" key="5">
    <source>
        <dbReference type="ARBA" id="ARBA00022725"/>
    </source>
</evidence>
<evidence type="ECO:0000256" key="1">
    <source>
        <dbReference type="ARBA" id="ARBA00004651"/>
    </source>
</evidence>
<evidence type="ECO:0000256" key="3">
    <source>
        <dbReference type="ARBA" id="ARBA00022606"/>
    </source>
</evidence>
<dbReference type="PANTHER" id="PTHR21137:SF35">
    <property type="entry name" value="ODORANT RECEPTOR 19A-RELATED"/>
    <property type="match status" value="1"/>
</dbReference>
<dbReference type="GO" id="GO:0005886">
    <property type="term" value="C:plasma membrane"/>
    <property type="evidence" value="ECO:0007669"/>
    <property type="project" value="UniProtKB-SubCell"/>
</dbReference>
<dbReference type="InterPro" id="IPR004117">
    <property type="entry name" value="7tm6_olfct_rcpt"/>
</dbReference>
<comment type="subcellular location">
    <subcellularLocation>
        <location evidence="1">Cell membrane</location>
        <topology evidence="1">Multi-pass membrane protein</topology>
    </subcellularLocation>
</comment>
<dbReference type="GO" id="GO:0004984">
    <property type="term" value="F:olfactory receptor activity"/>
    <property type="evidence" value="ECO:0007669"/>
    <property type="project" value="InterPro"/>
</dbReference>
<dbReference type="GO" id="GO:0005549">
    <property type="term" value="F:odorant binding"/>
    <property type="evidence" value="ECO:0007669"/>
    <property type="project" value="InterPro"/>
</dbReference>
<evidence type="ECO:0000256" key="6">
    <source>
        <dbReference type="ARBA" id="ARBA00022989"/>
    </source>
</evidence>
<keyword evidence="9" id="KW-0807">Transducer</keyword>
<keyword evidence="7 10" id="KW-0472">Membrane</keyword>
<keyword evidence="4 10" id="KW-0812">Transmembrane</keyword>
<evidence type="ECO:0000256" key="7">
    <source>
        <dbReference type="ARBA" id="ARBA00023136"/>
    </source>
</evidence>